<evidence type="ECO:0000313" key="4">
    <source>
        <dbReference type="Proteomes" id="UP000540787"/>
    </source>
</evidence>
<comment type="caution">
    <text evidence="3">The sequence shown here is derived from an EMBL/GenBank/DDBJ whole genome shotgun (WGS) entry which is preliminary data.</text>
</comment>
<dbReference type="AlphaFoldDB" id="A0A7W9WZD5"/>
<keyword evidence="4" id="KW-1185">Reference proteome</keyword>
<evidence type="ECO:0000256" key="1">
    <source>
        <dbReference type="PROSITE-ProRule" id="PRU00169"/>
    </source>
</evidence>
<feature type="domain" description="Response regulatory" evidence="2">
    <location>
        <begin position="7"/>
        <end position="131"/>
    </location>
</feature>
<dbReference type="EMBL" id="JACHBX010000001">
    <property type="protein sequence ID" value="MBB6133581.1"/>
    <property type="molecule type" value="Genomic_DNA"/>
</dbReference>
<name>A0A7W9WZD5_9BURK</name>
<dbReference type="InterPro" id="IPR001789">
    <property type="entry name" value="Sig_transdc_resp-reg_receiver"/>
</dbReference>
<dbReference type="RefSeq" id="WP_183553097.1">
    <property type="nucleotide sequence ID" value="NZ_JACHBX010000001.1"/>
</dbReference>
<gene>
    <name evidence="3" type="ORF">HD842_001692</name>
</gene>
<dbReference type="Gene3D" id="3.40.50.2300">
    <property type="match status" value="1"/>
</dbReference>
<proteinExistence type="predicted"/>
<reference evidence="3 4" key="1">
    <citation type="submission" date="2020-08" db="EMBL/GenBank/DDBJ databases">
        <title>The Agave Microbiome: Exploring the role of microbial communities in plant adaptations to desert environments.</title>
        <authorList>
            <person name="Partida-Martinez L.P."/>
        </authorList>
    </citation>
    <scope>NUCLEOTIDE SEQUENCE [LARGE SCALE GENOMIC DNA]</scope>
    <source>
        <strain evidence="3 4">AT3.2</strain>
    </source>
</reference>
<dbReference type="SMART" id="SM00448">
    <property type="entry name" value="REC"/>
    <property type="match status" value="1"/>
</dbReference>
<organism evidence="3 4">
    <name type="scientific">Massilia aurea</name>
    <dbReference type="NCBI Taxonomy" id="373040"/>
    <lineage>
        <taxon>Bacteria</taxon>
        <taxon>Pseudomonadati</taxon>
        <taxon>Pseudomonadota</taxon>
        <taxon>Betaproteobacteria</taxon>
        <taxon>Burkholderiales</taxon>
        <taxon>Oxalobacteraceae</taxon>
        <taxon>Telluria group</taxon>
        <taxon>Massilia</taxon>
    </lineage>
</organism>
<dbReference type="SUPFAM" id="SSF52172">
    <property type="entry name" value="CheY-like"/>
    <property type="match status" value="1"/>
</dbReference>
<dbReference type="Proteomes" id="UP000540787">
    <property type="component" value="Unassembled WGS sequence"/>
</dbReference>
<evidence type="ECO:0000313" key="3">
    <source>
        <dbReference type="EMBL" id="MBB6133581.1"/>
    </source>
</evidence>
<dbReference type="PROSITE" id="PS50110">
    <property type="entry name" value="RESPONSE_REGULATORY"/>
    <property type="match status" value="1"/>
</dbReference>
<evidence type="ECO:0000259" key="2">
    <source>
        <dbReference type="PROSITE" id="PS50110"/>
    </source>
</evidence>
<dbReference type="InterPro" id="IPR011006">
    <property type="entry name" value="CheY-like_superfamily"/>
</dbReference>
<accession>A0A7W9WZD5</accession>
<feature type="modified residue" description="4-aspartylphosphate" evidence="1">
    <location>
        <position position="59"/>
    </location>
</feature>
<sequence length="136" mass="14872">MPDTTKHILLVEPEPMLRRTVAMTARSLNLGQVHEAATSAAALRLLSVRTFQGAVIAVDCVGSGKDSRYDLGLIDRLRADAAANKQGLSIAIMTETATPELLSDLRERRISRVILKPFRARVVLDTIETMCRSGKT</sequence>
<keyword evidence="1" id="KW-0597">Phosphoprotein</keyword>
<dbReference type="GO" id="GO:0000160">
    <property type="term" value="P:phosphorelay signal transduction system"/>
    <property type="evidence" value="ECO:0007669"/>
    <property type="project" value="InterPro"/>
</dbReference>
<protein>
    <submittedName>
        <fullName evidence="3">CheY-like chemotaxis protein</fullName>
    </submittedName>
</protein>